<sequence length="306" mass="32880">MRGGSIPGLDDAPAFSIWQHDPSPVPVVIAVPHAGRSYPPDLVSRMRQPAYSAPRLEDRLVDLVGKAVAARTGAALLVAHAPRAMIDLNRASDDVDWEMIGGRPIEPSGAPVTPSTARRARSGLGLVPRRLPGLGELWKWPIPHEELSARIAGVHEPYHAALTRMLEETRARWGAVLLIDLHSMPPLPARAGEPVAEFVVGDRFGVACDGALVAEAFAALGGARRLAAHNRPYAGGYVLERHARRHLGVNCLQLEIDRRTYLDPALAEPGPGLDATVDVVSALVQRMAIAVADLGRERGHWRAAAE</sequence>
<evidence type="ECO:0000313" key="1">
    <source>
        <dbReference type="EMBL" id="KUR70660.1"/>
    </source>
</evidence>
<proteinExistence type="predicted"/>
<dbReference type="Pfam" id="PF05013">
    <property type="entry name" value="FGase"/>
    <property type="match status" value="1"/>
</dbReference>
<dbReference type="SUPFAM" id="SSF53187">
    <property type="entry name" value="Zn-dependent exopeptidases"/>
    <property type="match status" value="1"/>
</dbReference>
<gene>
    <name evidence="1" type="ORF">AQZ52_17145</name>
</gene>
<organism evidence="1 2">
    <name type="scientific">Novosphingobium fuchskuhlense</name>
    <dbReference type="NCBI Taxonomy" id="1117702"/>
    <lineage>
        <taxon>Bacteria</taxon>
        <taxon>Pseudomonadati</taxon>
        <taxon>Pseudomonadota</taxon>
        <taxon>Alphaproteobacteria</taxon>
        <taxon>Sphingomonadales</taxon>
        <taxon>Sphingomonadaceae</taxon>
        <taxon>Novosphingobium</taxon>
    </lineage>
</organism>
<dbReference type="AlphaFoldDB" id="A0A117UTN5"/>
<dbReference type="Gene3D" id="3.40.630.40">
    <property type="entry name" value="Zn-dependent exopeptidases"/>
    <property type="match status" value="1"/>
</dbReference>
<dbReference type="GO" id="GO:0016787">
    <property type="term" value="F:hydrolase activity"/>
    <property type="evidence" value="ECO:0007669"/>
    <property type="project" value="UniProtKB-KW"/>
</dbReference>
<protein>
    <submittedName>
        <fullName evidence="1">N-formylglutamate amidohydrolase</fullName>
    </submittedName>
</protein>
<dbReference type="STRING" id="1117702.AQZ52_17145"/>
<dbReference type="Proteomes" id="UP000058012">
    <property type="component" value="Unassembled WGS sequence"/>
</dbReference>
<comment type="caution">
    <text evidence="1">The sequence shown here is derived from an EMBL/GenBank/DDBJ whole genome shotgun (WGS) entry which is preliminary data.</text>
</comment>
<keyword evidence="1" id="KW-0378">Hydrolase</keyword>
<accession>A0A117UTN5</accession>
<reference evidence="1 2" key="1">
    <citation type="submission" date="2015-10" db="EMBL/GenBank/DDBJ databases">
        <title>Draft genome sequence of Novosphingobium fuchskuhlense DSM 25065 isolated from a surface water sample of the southwest basin of Lake Grosse Fuchskuhle.</title>
        <authorList>
            <person name="Ruckert C."/>
            <person name="Winkler A."/>
            <person name="Glaeser J."/>
            <person name="Grossart H.-P."/>
            <person name="Kalinowski J."/>
            <person name="Glaeser S."/>
        </authorList>
    </citation>
    <scope>NUCLEOTIDE SEQUENCE [LARGE SCALE GENOMIC DNA]</scope>
    <source>
        <strain evidence="1 2">FNE08-7</strain>
    </source>
</reference>
<keyword evidence="2" id="KW-1185">Reference proteome</keyword>
<dbReference type="InterPro" id="IPR007709">
    <property type="entry name" value="N-FG_amidohydro"/>
</dbReference>
<dbReference type="EMBL" id="LLZS01000009">
    <property type="protein sequence ID" value="KUR70660.1"/>
    <property type="molecule type" value="Genomic_DNA"/>
</dbReference>
<evidence type="ECO:0000313" key="2">
    <source>
        <dbReference type="Proteomes" id="UP000058012"/>
    </source>
</evidence>
<name>A0A117UTN5_9SPHN</name>